<protein>
    <submittedName>
        <fullName evidence="3">EIIAB-Man</fullName>
    </submittedName>
</protein>
<dbReference type="Proteomes" id="UP000095390">
    <property type="component" value="Unassembled WGS sequence"/>
</dbReference>
<dbReference type="Pfam" id="PF03610">
    <property type="entry name" value="EIIA-man"/>
    <property type="match status" value="1"/>
</dbReference>
<dbReference type="AlphaFoldDB" id="A0A173TTX2"/>
<dbReference type="InterPro" id="IPR004701">
    <property type="entry name" value="PTS_EIIA_man-typ"/>
</dbReference>
<dbReference type="InterPro" id="IPR051471">
    <property type="entry name" value="Bacterial_PTS_sugar_comp"/>
</dbReference>
<name>A0A173TTX2_9FIRM</name>
<dbReference type="PROSITE" id="PS51096">
    <property type="entry name" value="PTS_EIIA_TYPE_4"/>
    <property type="match status" value="1"/>
</dbReference>
<sequence>MKYVVLVSHGTFAPGLKSVLTMLAGGEREDVISVGLEDGMSADTFAENFRNAISGIKSEDEIILLGDIIGGSPMTNALEQISKKGLEEQTVVFGGMNLAMALTATLMKDDVDTELLKDSLISEAKNAIKEFVLDSGADDEEDEI</sequence>
<proteinExistence type="predicted"/>
<evidence type="ECO:0000259" key="2">
    <source>
        <dbReference type="PROSITE" id="PS51096"/>
    </source>
</evidence>
<organism evidence="3 4">
    <name type="scientific">Anaerobutyricum hallii</name>
    <dbReference type="NCBI Taxonomy" id="39488"/>
    <lineage>
        <taxon>Bacteria</taxon>
        <taxon>Bacillati</taxon>
        <taxon>Bacillota</taxon>
        <taxon>Clostridia</taxon>
        <taxon>Lachnospirales</taxon>
        <taxon>Lachnospiraceae</taxon>
        <taxon>Anaerobutyricum</taxon>
    </lineage>
</organism>
<dbReference type="EMBL" id="CYYC01000023">
    <property type="protein sequence ID" value="CUN06131.1"/>
    <property type="molecule type" value="Genomic_DNA"/>
</dbReference>
<evidence type="ECO:0000313" key="4">
    <source>
        <dbReference type="Proteomes" id="UP000095390"/>
    </source>
</evidence>
<evidence type="ECO:0000313" key="3">
    <source>
        <dbReference type="EMBL" id="CUN06131.1"/>
    </source>
</evidence>
<dbReference type="OrthoDB" id="6623712at2"/>
<dbReference type="PANTHER" id="PTHR33799:SF1">
    <property type="entry name" value="PTS SYSTEM MANNOSE-SPECIFIC EIIAB COMPONENT-RELATED"/>
    <property type="match status" value="1"/>
</dbReference>
<dbReference type="GO" id="GO:0009401">
    <property type="term" value="P:phosphoenolpyruvate-dependent sugar phosphotransferase system"/>
    <property type="evidence" value="ECO:0007669"/>
    <property type="project" value="InterPro"/>
</dbReference>
<dbReference type="SUPFAM" id="SSF53062">
    <property type="entry name" value="PTS system fructose IIA component-like"/>
    <property type="match status" value="1"/>
</dbReference>
<dbReference type="GO" id="GO:0016740">
    <property type="term" value="F:transferase activity"/>
    <property type="evidence" value="ECO:0007669"/>
    <property type="project" value="UniProtKB-KW"/>
</dbReference>
<feature type="domain" description="PTS EIIA type-4" evidence="2">
    <location>
        <begin position="1"/>
        <end position="128"/>
    </location>
</feature>
<keyword evidence="1" id="KW-0808">Transferase</keyword>
<dbReference type="PANTHER" id="PTHR33799">
    <property type="entry name" value="PTS PERMEASE-RELATED-RELATED"/>
    <property type="match status" value="1"/>
</dbReference>
<reference evidence="3 4" key="1">
    <citation type="submission" date="2015-09" db="EMBL/GenBank/DDBJ databases">
        <authorList>
            <consortium name="Pathogen Informatics"/>
        </authorList>
    </citation>
    <scope>NUCLEOTIDE SEQUENCE [LARGE SCALE GENOMIC DNA]</scope>
    <source>
        <strain evidence="3 4">2789STDY5834966</strain>
    </source>
</reference>
<accession>A0A173TTX2</accession>
<dbReference type="GO" id="GO:0016020">
    <property type="term" value="C:membrane"/>
    <property type="evidence" value="ECO:0007669"/>
    <property type="project" value="InterPro"/>
</dbReference>
<evidence type="ECO:0000256" key="1">
    <source>
        <dbReference type="ARBA" id="ARBA00022679"/>
    </source>
</evidence>
<dbReference type="InterPro" id="IPR036662">
    <property type="entry name" value="PTS_EIIA_man-typ_sf"/>
</dbReference>
<dbReference type="Gene3D" id="3.40.50.510">
    <property type="entry name" value="Phosphotransferase system, mannose-type IIA component"/>
    <property type="match status" value="1"/>
</dbReference>
<dbReference type="RefSeq" id="WP_055182986.1">
    <property type="nucleotide sequence ID" value="NZ_CYYC01000023.1"/>
</dbReference>
<gene>
    <name evidence="3" type="primary">manX_3</name>
    <name evidence="3" type="ORF">ERS852578_01938</name>
</gene>